<dbReference type="OMA" id="ITIFDFT"/>
<dbReference type="SUPFAM" id="SSF53474">
    <property type="entry name" value="alpha/beta-Hydrolases"/>
    <property type="match status" value="1"/>
</dbReference>
<keyword evidence="3" id="KW-1185">Reference proteome</keyword>
<feature type="compositionally biased region" description="Polar residues" evidence="1">
    <location>
        <begin position="143"/>
        <end position="158"/>
    </location>
</feature>
<dbReference type="PANTHER" id="PTHR36513:SF1">
    <property type="entry name" value="TRANSMEMBRANE PROTEIN"/>
    <property type="match status" value="1"/>
</dbReference>
<name>A0A1Y1HKG7_KLENI</name>
<evidence type="ECO:0000256" key="1">
    <source>
        <dbReference type="SAM" id="MobiDB-lite"/>
    </source>
</evidence>
<proteinExistence type="predicted"/>
<dbReference type="EMBL" id="DF236973">
    <property type="protein sequence ID" value="GAQ79085.1"/>
    <property type="molecule type" value="Genomic_DNA"/>
</dbReference>
<dbReference type="AlphaFoldDB" id="A0A1Y1HKG7"/>
<dbReference type="PANTHER" id="PTHR36513">
    <property type="entry name" value="ABC TRANSMEMBRANE TYPE-1 DOMAIN-CONTAINING PROTEIN"/>
    <property type="match status" value="1"/>
</dbReference>
<dbReference type="InterPro" id="IPR010297">
    <property type="entry name" value="DUF900_hydrolase"/>
</dbReference>
<sequence>MVLFGCLRSAKSPGDQASLEKRKRVQLLRVMVANLDDLRQRLEDDWNNFANELRHRILPVMRAQNDGIDDVSVLHSLADGIKEQMLTWPGKNGRFLKQMAAHAARIATELMLPKGWKEKQELLNLLQLMYVKLEKDREEPSEDLQTMQSGTSNGDSSNGRGYMEVALFFCSVRAPSGRRTPGDFFGKARAHAPSTGFVRVSLPDFDDVASNGPDLPFLWRSYRKRPTGNTSKSIEIESCLVMDVAHLVGRNGDPREAIVYVHGFNCRFATAAKYMALYAYKLRRDVPIFIFSWPSFKSVDLYEGDQANATWSVRHFASFLERMMTSYRLDKVHVFAHSMGSQVAINGLLRLTGWRAPRGAARLGQLVLAAPDFDTGEFFEAQADLENLVDRVSVYCSANDKALRMSERLHGELPRLGHFRIGSLLSESRHVALSDKVDVIDASGFDKSVVGHAYAFTSTDVIEDVLRVLRDGVTATARPALRAARTDKRFYFWRLVGSGKKEPKKGEEEIVESQLGEGMDAEGDPV</sequence>
<accession>A0A1Y1HKG7</accession>
<feature type="region of interest" description="Disordered" evidence="1">
    <location>
        <begin position="139"/>
        <end position="158"/>
    </location>
</feature>
<dbReference type="Proteomes" id="UP000054558">
    <property type="component" value="Unassembled WGS sequence"/>
</dbReference>
<evidence type="ECO:0000313" key="2">
    <source>
        <dbReference type="EMBL" id="GAQ79085.1"/>
    </source>
</evidence>
<dbReference type="Gene3D" id="3.40.50.1820">
    <property type="entry name" value="alpha/beta hydrolase"/>
    <property type="match status" value="1"/>
</dbReference>
<feature type="region of interest" description="Disordered" evidence="1">
    <location>
        <begin position="500"/>
        <end position="526"/>
    </location>
</feature>
<reference evidence="2 3" key="1">
    <citation type="journal article" date="2014" name="Nat. Commun.">
        <title>Klebsormidium flaccidum genome reveals primary factors for plant terrestrial adaptation.</title>
        <authorList>
            <person name="Hori K."/>
            <person name="Maruyama F."/>
            <person name="Fujisawa T."/>
            <person name="Togashi T."/>
            <person name="Yamamoto N."/>
            <person name="Seo M."/>
            <person name="Sato S."/>
            <person name="Yamada T."/>
            <person name="Mori H."/>
            <person name="Tajima N."/>
            <person name="Moriyama T."/>
            <person name="Ikeuchi M."/>
            <person name="Watanabe M."/>
            <person name="Wada H."/>
            <person name="Kobayashi K."/>
            <person name="Saito M."/>
            <person name="Masuda T."/>
            <person name="Sasaki-Sekimoto Y."/>
            <person name="Mashiguchi K."/>
            <person name="Awai K."/>
            <person name="Shimojima M."/>
            <person name="Masuda S."/>
            <person name="Iwai M."/>
            <person name="Nobusawa T."/>
            <person name="Narise T."/>
            <person name="Kondo S."/>
            <person name="Saito H."/>
            <person name="Sato R."/>
            <person name="Murakawa M."/>
            <person name="Ihara Y."/>
            <person name="Oshima-Yamada Y."/>
            <person name="Ohtaka K."/>
            <person name="Satoh M."/>
            <person name="Sonobe K."/>
            <person name="Ishii M."/>
            <person name="Ohtani R."/>
            <person name="Kanamori-Sato M."/>
            <person name="Honoki R."/>
            <person name="Miyazaki D."/>
            <person name="Mochizuki H."/>
            <person name="Umetsu J."/>
            <person name="Higashi K."/>
            <person name="Shibata D."/>
            <person name="Kamiya Y."/>
            <person name="Sato N."/>
            <person name="Nakamura Y."/>
            <person name="Tabata S."/>
            <person name="Ida S."/>
            <person name="Kurokawa K."/>
            <person name="Ohta H."/>
        </authorList>
    </citation>
    <scope>NUCLEOTIDE SEQUENCE [LARGE SCALE GENOMIC DNA]</scope>
    <source>
        <strain evidence="2 3">NIES-2285</strain>
    </source>
</reference>
<protein>
    <recommendedName>
        <fullName evidence="4">Alpha/beta-Hydrolases superfamily protein</fullName>
    </recommendedName>
</protein>
<evidence type="ECO:0008006" key="4">
    <source>
        <dbReference type="Google" id="ProtNLM"/>
    </source>
</evidence>
<gene>
    <name evidence="2" type="ORF">KFL_000240160</name>
</gene>
<dbReference type="Pfam" id="PF05990">
    <property type="entry name" value="DUF900"/>
    <property type="match status" value="1"/>
</dbReference>
<evidence type="ECO:0000313" key="3">
    <source>
        <dbReference type="Proteomes" id="UP000054558"/>
    </source>
</evidence>
<organism evidence="2 3">
    <name type="scientific">Klebsormidium nitens</name>
    <name type="common">Green alga</name>
    <name type="synonym">Ulothrix nitens</name>
    <dbReference type="NCBI Taxonomy" id="105231"/>
    <lineage>
        <taxon>Eukaryota</taxon>
        <taxon>Viridiplantae</taxon>
        <taxon>Streptophyta</taxon>
        <taxon>Klebsormidiophyceae</taxon>
        <taxon>Klebsormidiales</taxon>
        <taxon>Klebsormidiaceae</taxon>
        <taxon>Klebsormidium</taxon>
    </lineage>
</organism>
<dbReference type="InterPro" id="IPR029058">
    <property type="entry name" value="AB_hydrolase_fold"/>
</dbReference>